<dbReference type="KEGG" id="ebm:SG0102_08650"/>
<dbReference type="Proteomes" id="UP000268059">
    <property type="component" value="Chromosome"/>
</dbReference>
<dbReference type="RefSeq" id="WP_125118849.1">
    <property type="nucleotide sequence ID" value="NZ_AP019309.1"/>
</dbReference>
<evidence type="ECO:0000256" key="2">
    <source>
        <dbReference type="ARBA" id="ARBA00022491"/>
    </source>
</evidence>
<evidence type="ECO:0000256" key="3">
    <source>
        <dbReference type="ARBA" id="ARBA00023015"/>
    </source>
</evidence>
<name>A0A3G9JJ13_9FIRM</name>
<dbReference type="InterPro" id="IPR014036">
    <property type="entry name" value="DeoR-like_C"/>
</dbReference>
<feature type="domain" description="HTH deoR-type" evidence="6">
    <location>
        <begin position="3"/>
        <end position="58"/>
    </location>
</feature>
<dbReference type="OrthoDB" id="9797223at2"/>
<dbReference type="Pfam" id="PF08220">
    <property type="entry name" value="HTH_DeoR"/>
    <property type="match status" value="1"/>
</dbReference>
<evidence type="ECO:0000259" key="6">
    <source>
        <dbReference type="PROSITE" id="PS51000"/>
    </source>
</evidence>
<dbReference type="PRINTS" id="PR00037">
    <property type="entry name" value="HTHLACR"/>
</dbReference>
<keyword evidence="4" id="KW-0804">Transcription</keyword>
<organism evidence="7 8">
    <name type="scientific">Intestinibaculum porci</name>
    <dbReference type="NCBI Taxonomy" id="2487118"/>
    <lineage>
        <taxon>Bacteria</taxon>
        <taxon>Bacillati</taxon>
        <taxon>Bacillota</taxon>
        <taxon>Erysipelotrichia</taxon>
        <taxon>Erysipelotrichales</taxon>
        <taxon>Erysipelotrichaceae</taxon>
        <taxon>Intestinibaculum</taxon>
    </lineage>
</organism>
<dbReference type="SUPFAM" id="SSF100950">
    <property type="entry name" value="NagB/RpiA/CoA transferase-like"/>
    <property type="match status" value="1"/>
</dbReference>
<dbReference type="AlphaFoldDB" id="A0A3G9JJ13"/>
<comment type="function">
    <text evidence="5">Repressor of the lactose catabolism operon. Galactose-6-phosphate is the inducer.</text>
</comment>
<evidence type="ECO:0000313" key="8">
    <source>
        <dbReference type="Proteomes" id="UP000268059"/>
    </source>
</evidence>
<dbReference type="InterPro" id="IPR036390">
    <property type="entry name" value="WH_DNA-bd_sf"/>
</dbReference>
<dbReference type="InterPro" id="IPR036388">
    <property type="entry name" value="WH-like_DNA-bd_sf"/>
</dbReference>
<evidence type="ECO:0000256" key="4">
    <source>
        <dbReference type="ARBA" id="ARBA00023163"/>
    </source>
</evidence>
<dbReference type="InterPro" id="IPR037171">
    <property type="entry name" value="NagB/RpiA_transferase-like"/>
</dbReference>
<dbReference type="GO" id="GO:0003700">
    <property type="term" value="F:DNA-binding transcription factor activity"/>
    <property type="evidence" value="ECO:0007669"/>
    <property type="project" value="InterPro"/>
</dbReference>
<dbReference type="Gene3D" id="1.10.10.10">
    <property type="entry name" value="Winged helix-like DNA-binding domain superfamily/Winged helix DNA-binding domain"/>
    <property type="match status" value="1"/>
</dbReference>
<keyword evidence="8" id="KW-1185">Reference proteome</keyword>
<keyword evidence="3" id="KW-0805">Transcription regulation</keyword>
<dbReference type="EMBL" id="AP019309">
    <property type="protein sequence ID" value="BBH25931.1"/>
    <property type="molecule type" value="Genomic_DNA"/>
</dbReference>
<proteinExistence type="predicted"/>
<evidence type="ECO:0000256" key="5">
    <source>
        <dbReference type="ARBA" id="ARBA00024937"/>
    </source>
</evidence>
<evidence type="ECO:0000313" key="7">
    <source>
        <dbReference type="EMBL" id="BBH25931.1"/>
    </source>
</evidence>
<dbReference type="PROSITE" id="PS51000">
    <property type="entry name" value="HTH_DEOR_2"/>
    <property type="match status" value="1"/>
</dbReference>
<dbReference type="SMART" id="SM00420">
    <property type="entry name" value="HTH_DEOR"/>
    <property type="match status" value="1"/>
</dbReference>
<gene>
    <name evidence="7" type="ORF">SG0102_08650</name>
</gene>
<dbReference type="PANTHER" id="PTHR30363:SF4">
    <property type="entry name" value="GLYCEROL-3-PHOSPHATE REGULON REPRESSOR"/>
    <property type="match status" value="1"/>
</dbReference>
<dbReference type="SMART" id="SM01134">
    <property type="entry name" value="DeoRC"/>
    <property type="match status" value="1"/>
</dbReference>
<keyword evidence="2" id="KW-0678">Repressor</keyword>
<dbReference type="InParanoid" id="A0A3G9JJ13"/>
<dbReference type="SUPFAM" id="SSF46785">
    <property type="entry name" value="Winged helix' DNA-binding domain"/>
    <property type="match status" value="1"/>
</dbReference>
<dbReference type="PANTHER" id="PTHR30363">
    <property type="entry name" value="HTH-TYPE TRANSCRIPTIONAL REGULATOR SRLR-RELATED"/>
    <property type="match status" value="1"/>
</dbReference>
<dbReference type="Pfam" id="PF00455">
    <property type="entry name" value="DeoRC"/>
    <property type="match status" value="1"/>
</dbReference>
<evidence type="ECO:0000256" key="1">
    <source>
        <dbReference type="ARBA" id="ARBA00021390"/>
    </source>
</evidence>
<dbReference type="InterPro" id="IPR050313">
    <property type="entry name" value="Carb_Metab_HTH_regulators"/>
</dbReference>
<reference evidence="7 8" key="1">
    <citation type="submission" date="2018-11" db="EMBL/GenBank/DDBJ databases">
        <title>Novel Erysipelotrichaceae bacterium isolated from small intestine of a swine.</title>
        <authorList>
            <person name="Kim J.S."/>
            <person name="Choe H."/>
            <person name="Lee Y.R."/>
            <person name="Kim K.M."/>
            <person name="Park D.S."/>
        </authorList>
    </citation>
    <scope>NUCLEOTIDE SEQUENCE [LARGE SCALE GENOMIC DNA]</scope>
    <source>
        <strain evidence="7 8">SG0102</strain>
    </source>
</reference>
<protein>
    <recommendedName>
        <fullName evidence="1">Lactose phosphotransferase system repressor</fullName>
    </recommendedName>
</protein>
<dbReference type="FunCoup" id="A0A3G9JJ13">
    <property type="interactions" value="43"/>
</dbReference>
<sequence length="253" mass="28387">MLAGERHRKIVERVNSEGIVIVKDLAKAYGVTEDCIRKDLKILENKGLLTRIHGGATTNRENVHAYHAKDRREVHVEEKERIAAKAMTLLHDDLMIFLDISTSSYAIAQRIVQQHLRLTIVTNMVAILELLKDVPFVTLIFIGGMINHTNDGFTGSLTIDTLKKYRFDLAFVGVVGVDIANNQVMTYDMDDGLTKKQIMLSSAASYMLCEHEKFHQAGHFIYATIDDFTGLITDTLLSSQVEKALIAKDIDIV</sequence>
<dbReference type="InterPro" id="IPR001034">
    <property type="entry name" value="DeoR_HTH"/>
</dbReference>
<accession>A0A3G9JJ13</accession>